<organism evidence="3 4">
    <name type="scientific">Maliponia aquimaris</name>
    <dbReference type="NCBI Taxonomy" id="1673631"/>
    <lineage>
        <taxon>Bacteria</taxon>
        <taxon>Pseudomonadati</taxon>
        <taxon>Pseudomonadota</taxon>
        <taxon>Alphaproteobacteria</taxon>
        <taxon>Rhodobacterales</taxon>
        <taxon>Paracoccaceae</taxon>
        <taxon>Maliponia</taxon>
    </lineage>
</organism>
<feature type="transmembrane region" description="Helical" evidence="1">
    <location>
        <begin position="6"/>
        <end position="24"/>
    </location>
</feature>
<protein>
    <recommendedName>
        <fullName evidence="2">SHOCT domain-containing protein</fullName>
    </recommendedName>
</protein>
<sequence>MGGLTMVIFWGAVIALIVFVVLRLRDAPTQPRETKALDALQLRFAKGEIDEEEYRRLKATLEE</sequence>
<dbReference type="Pfam" id="PF09851">
    <property type="entry name" value="SHOCT"/>
    <property type="match status" value="1"/>
</dbReference>
<dbReference type="EMBL" id="FXYF01000017">
    <property type="protein sequence ID" value="SMX49747.1"/>
    <property type="molecule type" value="Genomic_DNA"/>
</dbReference>
<dbReference type="AlphaFoldDB" id="A0A238L436"/>
<evidence type="ECO:0000313" key="4">
    <source>
        <dbReference type="Proteomes" id="UP000207598"/>
    </source>
</evidence>
<keyword evidence="1" id="KW-1133">Transmembrane helix</keyword>
<reference evidence="3 4" key="1">
    <citation type="submission" date="2017-05" db="EMBL/GenBank/DDBJ databases">
        <authorList>
            <person name="Song R."/>
            <person name="Chenine A.L."/>
            <person name="Ruprecht R.M."/>
        </authorList>
    </citation>
    <scope>NUCLEOTIDE SEQUENCE [LARGE SCALE GENOMIC DNA]</scope>
    <source>
        <strain evidence="3 4">CECT 8898</strain>
    </source>
</reference>
<dbReference type="InterPro" id="IPR018649">
    <property type="entry name" value="SHOCT"/>
</dbReference>
<name>A0A238L436_9RHOB</name>
<proteinExistence type="predicted"/>
<accession>A0A238L436</accession>
<gene>
    <name evidence="3" type="ORF">MAA8898_04422</name>
</gene>
<dbReference type="Proteomes" id="UP000207598">
    <property type="component" value="Unassembled WGS sequence"/>
</dbReference>
<evidence type="ECO:0000259" key="2">
    <source>
        <dbReference type="Pfam" id="PF09851"/>
    </source>
</evidence>
<keyword evidence="4" id="KW-1185">Reference proteome</keyword>
<evidence type="ECO:0000313" key="3">
    <source>
        <dbReference type="EMBL" id="SMX49747.1"/>
    </source>
</evidence>
<keyword evidence="1" id="KW-0812">Transmembrane</keyword>
<evidence type="ECO:0000256" key="1">
    <source>
        <dbReference type="SAM" id="Phobius"/>
    </source>
</evidence>
<keyword evidence="1" id="KW-0472">Membrane</keyword>
<dbReference type="OrthoDB" id="1123500at2"/>
<feature type="domain" description="SHOCT" evidence="2">
    <location>
        <begin position="36"/>
        <end position="61"/>
    </location>
</feature>